<evidence type="ECO:0000256" key="1">
    <source>
        <dbReference type="ARBA" id="ARBA00023015"/>
    </source>
</evidence>
<dbReference type="SMART" id="SM00345">
    <property type="entry name" value="HTH_GNTR"/>
    <property type="match status" value="1"/>
</dbReference>
<dbReference type="CDD" id="cd07377">
    <property type="entry name" value="WHTH_GntR"/>
    <property type="match status" value="1"/>
</dbReference>
<protein>
    <submittedName>
        <fullName evidence="5">GntR family transcriptional regulator</fullName>
    </submittedName>
</protein>
<comment type="caution">
    <text evidence="5">The sequence shown here is derived from an EMBL/GenBank/DDBJ whole genome shotgun (WGS) entry which is preliminary data.</text>
</comment>
<name>A0A8J2VJW2_9RHOB</name>
<dbReference type="Gene3D" id="1.10.10.10">
    <property type="entry name" value="Winged helix-like DNA-binding domain superfamily/Winged helix DNA-binding domain"/>
    <property type="match status" value="1"/>
</dbReference>
<dbReference type="InterPro" id="IPR036388">
    <property type="entry name" value="WH-like_DNA-bd_sf"/>
</dbReference>
<gene>
    <name evidence="5" type="ORF">GCM10007276_01590</name>
</gene>
<organism evidence="5 6">
    <name type="scientific">Agaricicola taiwanensis</name>
    <dbReference type="NCBI Taxonomy" id="591372"/>
    <lineage>
        <taxon>Bacteria</taxon>
        <taxon>Pseudomonadati</taxon>
        <taxon>Pseudomonadota</taxon>
        <taxon>Alphaproteobacteria</taxon>
        <taxon>Rhodobacterales</taxon>
        <taxon>Paracoccaceae</taxon>
        <taxon>Agaricicola</taxon>
    </lineage>
</organism>
<keyword evidence="2" id="KW-0238">DNA-binding</keyword>
<dbReference type="PROSITE" id="PS50949">
    <property type="entry name" value="HTH_GNTR"/>
    <property type="match status" value="1"/>
</dbReference>
<keyword evidence="6" id="KW-1185">Reference proteome</keyword>
<accession>A0A8J2VJW2</accession>
<dbReference type="InterPro" id="IPR011711">
    <property type="entry name" value="GntR_C"/>
</dbReference>
<proteinExistence type="predicted"/>
<reference evidence="5" key="1">
    <citation type="journal article" date="2014" name="Int. J. Syst. Evol. Microbiol.">
        <title>Complete genome sequence of Corynebacterium casei LMG S-19264T (=DSM 44701T), isolated from a smear-ripened cheese.</title>
        <authorList>
            <consortium name="US DOE Joint Genome Institute (JGI-PGF)"/>
            <person name="Walter F."/>
            <person name="Albersmeier A."/>
            <person name="Kalinowski J."/>
            <person name="Ruckert C."/>
        </authorList>
    </citation>
    <scope>NUCLEOTIDE SEQUENCE</scope>
    <source>
        <strain evidence="5">CCM 7684</strain>
    </source>
</reference>
<dbReference type="Proteomes" id="UP000602745">
    <property type="component" value="Unassembled WGS sequence"/>
</dbReference>
<evidence type="ECO:0000256" key="2">
    <source>
        <dbReference type="ARBA" id="ARBA00023125"/>
    </source>
</evidence>
<dbReference type="PANTHER" id="PTHR43537:SF45">
    <property type="entry name" value="GNTR FAMILY REGULATORY PROTEIN"/>
    <property type="match status" value="1"/>
</dbReference>
<keyword evidence="1" id="KW-0805">Transcription regulation</keyword>
<evidence type="ECO:0000259" key="4">
    <source>
        <dbReference type="PROSITE" id="PS50949"/>
    </source>
</evidence>
<reference evidence="5" key="2">
    <citation type="submission" date="2020-09" db="EMBL/GenBank/DDBJ databases">
        <authorList>
            <person name="Sun Q."/>
            <person name="Sedlacek I."/>
        </authorList>
    </citation>
    <scope>NUCLEOTIDE SEQUENCE</scope>
    <source>
        <strain evidence="5">CCM 7684</strain>
    </source>
</reference>
<dbReference type="EMBL" id="BMCP01000001">
    <property type="protein sequence ID" value="GGE28076.1"/>
    <property type="molecule type" value="Genomic_DNA"/>
</dbReference>
<dbReference type="SUPFAM" id="SSF48008">
    <property type="entry name" value="GntR ligand-binding domain-like"/>
    <property type="match status" value="1"/>
</dbReference>
<feature type="domain" description="HTH gntR-type" evidence="4">
    <location>
        <begin position="7"/>
        <end position="73"/>
    </location>
</feature>
<dbReference type="GO" id="GO:0003700">
    <property type="term" value="F:DNA-binding transcription factor activity"/>
    <property type="evidence" value="ECO:0007669"/>
    <property type="project" value="InterPro"/>
</dbReference>
<dbReference type="AlphaFoldDB" id="A0A8J2VJW2"/>
<evidence type="ECO:0000256" key="3">
    <source>
        <dbReference type="ARBA" id="ARBA00023163"/>
    </source>
</evidence>
<dbReference type="PANTHER" id="PTHR43537">
    <property type="entry name" value="TRANSCRIPTIONAL REGULATOR, GNTR FAMILY"/>
    <property type="match status" value="1"/>
</dbReference>
<evidence type="ECO:0000313" key="5">
    <source>
        <dbReference type="EMBL" id="GGE28076.1"/>
    </source>
</evidence>
<dbReference type="InterPro" id="IPR000524">
    <property type="entry name" value="Tscrpt_reg_HTH_GntR"/>
</dbReference>
<dbReference type="GO" id="GO:0003677">
    <property type="term" value="F:DNA binding"/>
    <property type="evidence" value="ECO:0007669"/>
    <property type="project" value="UniProtKB-KW"/>
</dbReference>
<dbReference type="SMART" id="SM00895">
    <property type="entry name" value="FCD"/>
    <property type="match status" value="1"/>
</dbReference>
<dbReference type="InterPro" id="IPR008920">
    <property type="entry name" value="TF_FadR/GntR_C"/>
</dbReference>
<dbReference type="Pfam" id="PF00392">
    <property type="entry name" value="GntR"/>
    <property type="match status" value="1"/>
</dbReference>
<dbReference type="InterPro" id="IPR036390">
    <property type="entry name" value="WH_DNA-bd_sf"/>
</dbReference>
<dbReference type="Gene3D" id="1.20.120.530">
    <property type="entry name" value="GntR ligand-binding domain-like"/>
    <property type="match status" value="1"/>
</dbReference>
<dbReference type="Pfam" id="PF07729">
    <property type="entry name" value="FCD"/>
    <property type="match status" value="1"/>
</dbReference>
<dbReference type="SUPFAM" id="SSF46785">
    <property type="entry name" value="Winged helix' DNA-binding domain"/>
    <property type="match status" value="1"/>
</dbReference>
<dbReference type="RefSeq" id="WP_188407777.1">
    <property type="nucleotide sequence ID" value="NZ_BMCP01000001.1"/>
</dbReference>
<sequence>MSETIEFTRGELVYEDLKKRIISLKIEPGTPLQEAEITKAYDASRTPVREALARLSHEGFLVRWGRGYRIRSFSPLEVKELYEVREALEKMAVRLTIETSSPEKIKTIETQLEHYQSFIESNDINAFNLHANSFHMTIAQLSGNQNLLEQLTTIHEKVRLISARYLLRSESIQNAFLEHSRIYNAILRGDVVVAEAAMREHIQEVIEFFRAQA</sequence>
<evidence type="ECO:0000313" key="6">
    <source>
        <dbReference type="Proteomes" id="UP000602745"/>
    </source>
</evidence>
<keyword evidence="3" id="KW-0804">Transcription</keyword>